<organism evidence="2 3">
    <name type="scientific">Lysobacter enzymogenes</name>
    <dbReference type="NCBI Taxonomy" id="69"/>
    <lineage>
        <taxon>Bacteria</taxon>
        <taxon>Pseudomonadati</taxon>
        <taxon>Pseudomonadota</taxon>
        <taxon>Gammaproteobacteria</taxon>
        <taxon>Lysobacterales</taxon>
        <taxon>Lysobacteraceae</taxon>
        <taxon>Lysobacter</taxon>
    </lineage>
</organism>
<evidence type="ECO:0000313" key="3">
    <source>
        <dbReference type="Proteomes" id="UP000275910"/>
    </source>
</evidence>
<proteinExistence type="predicted"/>
<gene>
    <name evidence="2" type="ORF">D9T17_06705</name>
</gene>
<evidence type="ECO:0000313" key="2">
    <source>
        <dbReference type="EMBL" id="ROU07886.1"/>
    </source>
</evidence>
<comment type="caution">
    <text evidence="2">The sequence shown here is derived from an EMBL/GenBank/DDBJ whole genome shotgun (WGS) entry which is preliminary data.</text>
</comment>
<evidence type="ECO:0000256" key="1">
    <source>
        <dbReference type="SAM" id="MobiDB-lite"/>
    </source>
</evidence>
<dbReference type="Proteomes" id="UP000275910">
    <property type="component" value="Unassembled WGS sequence"/>
</dbReference>
<feature type="compositionally biased region" description="Basic and acidic residues" evidence="1">
    <location>
        <begin position="1"/>
        <end position="32"/>
    </location>
</feature>
<feature type="region of interest" description="Disordered" evidence="1">
    <location>
        <begin position="1"/>
        <end position="41"/>
    </location>
</feature>
<reference evidence="2 3" key="1">
    <citation type="submission" date="2018-10" db="EMBL/GenBank/DDBJ databases">
        <title>The genome of Lysobacter enzymogenes OH11.</title>
        <authorList>
            <person name="Liu F."/>
            <person name="Zhao Y."/>
            <person name="Qian G."/>
            <person name="Chen Y."/>
            <person name="Xu H."/>
        </authorList>
    </citation>
    <scope>NUCLEOTIDE SEQUENCE [LARGE SCALE GENOMIC DNA]</scope>
    <source>
        <strain evidence="2 3">OH11</strain>
    </source>
</reference>
<sequence>MDTGDAKAPCKKDSDKIKKECSPEEDDKDKPNKPKNRSSIKKLLGSKYKKFDKLLKRGGVDNQTWMKDNCDLLWIKPGGEGQGHEEFLKGLDDLEGALNEAAQAALDEVKGKLGNKSLDMAKDKGVKYGVRAGTKWGVAAAGAAVGGVGAVVTEGVATIWNVGDALWTIGESAFEGYDLYKELEAIKQQAQDFKNIAGELQRMKDNVRSDPQKGDEKRFDALWAEIEDAPEALDGLWSACGWLSWPVVAPWAQAWSRAEDARLRWLAVGAYSQHRQPLGECTDALAVDGHPRVRAEALLHAGLIGDVSAQSMLAATWHDTAVPLECRVAAACAGALLGDIQGAFVLADAIRLDCASPLSLSIQALCLPDAELDALIRNPSSSELVRLALIRDSGAVRWLPEVINIARETQYAETAGNVFIYLTGADQDELAVAEVEASDNDPEDSDRGDSWIPDPDKLAVWWSAHRAGFVFKRAIGGVSSTPDLWSELLMSGGQQARQHAAWALGLSRPGNGVVNVFAPADRQREWLSAAVE</sequence>
<dbReference type="AlphaFoldDB" id="A0A3N2RKM8"/>
<protein>
    <submittedName>
        <fullName evidence="2">Uncharacterized protein</fullName>
    </submittedName>
</protein>
<name>A0A3N2RKM8_LYSEN</name>
<dbReference type="EMBL" id="RCTY01000019">
    <property type="protein sequence ID" value="ROU07886.1"/>
    <property type="molecule type" value="Genomic_DNA"/>
</dbReference>
<accession>A0A3N2RKM8</accession>